<gene>
    <name evidence="2" type="ORF">SEMRO_554_G165480.1</name>
</gene>
<sequence length="371" mass="42182">MASSASFARCTVLLLLVLLLLSTIGAASDSLPPEDQRQNHEIMQAANRMLQLSFGNNNANANANSHSEEDWTLLLETMFAHDKEALANIPQWIQQAKLTTASYDSTSSSTAAVDVNRHWKGILDMIRNSSSSSEDDDCLHREFDVSDVHKFDIDEATNDDRKQYWHIDGHYVHNEDNDFGNDVAGHDRPPFAVNLFTPLLNLKPHHGPTEFCVGTSHLRGLDLDHYFEKTVDNDDNNTDTIRILQQLQEFEWHVQNGNNNRGRPPPECPPPFSRQPLLQKGDVVLFDYMVTHRGGSNVSDELRSLLFAMYSRKWYRDTTFDGGDDDDCDYYDDNPQECELEFLTKMTRFAVVDERANIRNDLGAKDGNDEL</sequence>
<dbReference type="InterPro" id="IPR051961">
    <property type="entry name" value="Fungal_Metabolite_Diox"/>
</dbReference>
<dbReference type="SUPFAM" id="SSF51197">
    <property type="entry name" value="Clavaminate synthase-like"/>
    <property type="match status" value="1"/>
</dbReference>
<reference evidence="2" key="1">
    <citation type="submission" date="2020-06" db="EMBL/GenBank/DDBJ databases">
        <authorList>
            <consortium name="Plant Systems Biology data submission"/>
        </authorList>
    </citation>
    <scope>NUCLEOTIDE SEQUENCE</scope>
    <source>
        <strain evidence="2">D6</strain>
    </source>
</reference>
<organism evidence="2 3">
    <name type="scientific">Seminavis robusta</name>
    <dbReference type="NCBI Taxonomy" id="568900"/>
    <lineage>
        <taxon>Eukaryota</taxon>
        <taxon>Sar</taxon>
        <taxon>Stramenopiles</taxon>
        <taxon>Ochrophyta</taxon>
        <taxon>Bacillariophyta</taxon>
        <taxon>Bacillariophyceae</taxon>
        <taxon>Bacillariophycidae</taxon>
        <taxon>Naviculales</taxon>
        <taxon>Naviculaceae</taxon>
        <taxon>Seminavis</taxon>
    </lineage>
</organism>
<dbReference type="EMBL" id="CAICTM010000553">
    <property type="protein sequence ID" value="CAB9512769.1"/>
    <property type="molecule type" value="Genomic_DNA"/>
</dbReference>
<evidence type="ECO:0000313" key="2">
    <source>
        <dbReference type="EMBL" id="CAB9512769.1"/>
    </source>
</evidence>
<comment type="caution">
    <text evidence="2">The sequence shown here is derived from an EMBL/GenBank/DDBJ whole genome shotgun (WGS) entry which is preliminary data.</text>
</comment>
<evidence type="ECO:0000313" key="3">
    <source>
        <dbReference type="Proteomes" id="UP001153069"/>
    </source>
</evidence>
<feature type="signal peptide" evidence="1">
    <location>
        <begin position="1"/>
        <end position="27"/>
    </location>
</feature>
<feature type="chain" id="PRO_5040190414" evidence="1">
    <location>
        <begin position="28"/>
        <end position="371"/>
    </location>
</feature>
<evidence type="ECO:0000256" key="1">
    <source>
        <dbReference type="SAM" id="SignalP"/>
    </source>
</evidence>
<protein>
    <submittedName>
        <fullName evidence="2">Uncharacterized protein</fullName>
    </submittedName>
</protein>
<proteinExistence type="predicted"/>
<name>A0A9N8E2K0_9STRA</name>
<dbReference type="Gene3D" id="2.60.120.620">
    <property type="entry name" value="q2cbj1_9rhob like domain"/>
    <property type="match status" value="1"/>
</dbReference>
<dbReference type="AlphaFoldDB" id="A0A9N8E2K0"/>
<accession>A0A9N8E2K0</accession>
<keyword evidence="1" id="KW-0732">Signal</keyword>
<dbReference type="PANTHER" id="PTHR37563:SF2">
    <property type="entry name" value="PHYTANOYL-COA DIOXYGENASE FAMILY PROTEIN (AFU_ORTHOLOGUE AFUA_2G03330)"/>
    <property type="match status" value="1"/>
</dbReference>
<dbReference type="InterPro" id="IPR008775">
    <property type="entry name" value="Phytyl_CoA_dOase-like"/>
</dbReference>
<dbReference type="Proteomes" id="UP001153069">
    <property type="component" value="Unassembled WGS sequence"/>
</dbReference>
<dbReference type="PANTHER" id="PTHR37563">
    <property type="entry name" value="PHYTANOYL-COA DIOXYGENASE FAMILY PROTEIN (AFU_ORTHOLOGUE AFUA_2G03330)"/>
    <property type="match status" value="1"/>
</dbReference>
<dbReference type="Pfam" id="PF05721">
    <property type="entry name" value="PhyH"/>
    <property type="match status" value="1"/>
</dbReference>
<keyword evidence="3" id="KW-1185">Reference proteome</keyword>